<comment type="caution">
    <text evidence="1">The sequence shown here is derived from an EMBL/GenBank/DDBJ whole genome shotgun (WGS) entry which is preliminary data.</text>
</comment>
<organism evidence="1 2">
    <name type="scientific">Caballeronia sordidicola</name>
    <name type="common">Burkholderia sordidicola</name>
    <dbReference type="NCBI Taxonomy" id="196367"/>
    <lineage>
        <taxon>Bacteria</taxon>
        <taxon>Pseudomonadati</taxon>
        <taxon>Pseudomonadota</taxon>
        <taxon>Betaproteobacteria</taxon>
        <taxon>Burkholderiales</taxon>
        <taxon>Burkholderiaceae</taxon>
        <taxon>Caballeronia</taxon>
    </lineage>
</organism>
<name>A0A226XBQ6_CABSO</name>
<dbReference type="Proteomes" id="UP000214720">
    <property type="component" value="Unassembled WGS sequence"/>
</dbReference>
<proteinExistence type="predicted"/>
<evidence type="ECO:0000313" key="2">
    <source>
        <dbReference type="Proteomes" id="UP000214720"/>
    </source>
</evidence>
<reference evidence="2" key="1">
    <citation type="submission" date="2017-01" db="EMBL/GenBank/DDBJ databases">
        <title>Genome Analysis of Deinococcus marmoris KOPRI26562.</title>
        <authorList>
            <person name="Kim J.H."/>
            <person name="Oh H.-M."/>
        </authorList>
    </citation>
    <scope>NUCLEOTIDE SEQUENCE [LARGE SCALE GENOMIC DNA]</scope>
    <source>
        <strain evidence="2">PAMC 26633</strain>
    </source>
</reference>
<gene>
    <name evidence="1" type="ORF">BSU04_02005</name>
</gene>
<protein>
    <submittedName>
        <fullName evidence="1">Uncharacterized protein</fullName>
    </submittedName>
</protein>
<evidence type="ECO:0000313" key="1">
    <source>
        <dbReference type="EMBL" id="OXC80397.1"/>
    </source>
</evidence>
<accession>A0A226XBQ6</accession>
<dbReference type="EMBL" id="MTHB01000018">
    <property type="protein sequence ID" value="OXC80397.1"/>
    <property type="molecule type" value="Genomic_DNA"/>
</dbReference>
<sequence length="44" mass="5156">MPALKGEVLVMLYLTDVEMFEISVAGRKFEQRNYEPFNFGREPC</sequence>
<dbReference type="AlphaFoldDB" id="A0A226XBQ6"/>